<proteinExistence type="predicted"/>
<dbReference type="OrthoDB" id="1153097at2"/>
<protein>
    <submittedName>
        <fullName evidence="1">Uncharacterized protein</fullName>
    </submittedName>
</protein>
<gene>
    <name evidence="1" type="ordered locus">LLO_2293</name>
</gene>
<dbReference type="KEGG" id="llo:LLO_2293"/>
<dbReference type="Proteomes" id="UP000001060">
    <property type="component" value="Chromosome"/>
</dbReference>
<name>D3HJV2_LEGLN</name>
<dbReference type="AlphaFoldDB" id="D3HJV2"/>
<organism evidence="1 2">
    <name type="scientific">Legionella longbeachae serogroup 1 (strain NSW150)</name>
    <dbReference type="NCBI Taxonomy" id="661367"/>
    <lineage>
        <taxon>Bacteria</taxon>
        <taxon>Pseudomonadati</taxon>
        <taxon>Pseudomonadota</taxon>
        <taxon>Gammaproteobacteria</taxon>
        <taxon>Legionellales</taxon>
        <taxon>Legionellaceae</taxon>
        <taxon>Legionella</taxon>
    </lineage>
</organism>
<evidence type="ECO:0000313" key="2">
    <source>
        <dbReference type="Proteomes" id="UP000001060"/>
    </source>
</evidence>
<dbReference type="HOGENOM" id="CLU_2954909_0_0_6"/>
<reference evidence="1 2" key="1">
    <citation type="journal article" date="2010" name="PLoS Genet.">
        <title>Analysis of the Legionella longbeachae genome and transcriptome uncovers unique strategies to cause Legionnaires' disease.</title>
        <authorList>
            <person name="Cazalet C."/>
            <person name="Gomez-Valero L."/>
            <person name="Rusniok C."/>
            <person name="Lomma M."/>
            <person name="Dervins-Ravault D."/>
            <person name="Newton H."/>
            <person name="Sansom F."/>
            <person name="Jarraud S."/>
            <person name="Zidane N."/>
            <person name="Ma L."/>
            <person name="Bouchier C."/>
            <person name="Etienne J."/>
            <person name="Hartland E."/>
            <person name="Buchrieser C."/>
        </authorList>
    </citation>
    <scope>NUCLEOTIDE SEQUENCE [LARGE SCALE GENOMIC DNA]</scope>
    <source>
        <strain evidence="1 2">NSW150</strain>
    </source>
</reference>
<evidence type="ECO:0000313" key="1">
    <source>
        <dbReference type="EMBL" id="CBJ12705.1"/>
    </source>
</evidence>
<accession>D3HJV2</accession>
<dbReference type="EMBL" id="FN650140">
    <property type="protein sequence ID" value="CBJ12705.1"/>
    <property type="molecule type" value="Genomic_DNA"/>
</dbReference>
<dbReference type="STRING" id="661367.LLO_2293"/>
<sequence length="59" mass="6602">MMSKKVNFSPATTPTCTYRWDNKPVLINGTPIDLLLWLKSKTDNYTAGQAKLPDDDATN</sequence>
<keyword evidence="2" id="KW-1185">Reference proteome</keyword>